<dbReference type="EMBL" id="CM056741">
    <property type="protein sequence ID" value="KAJ8681799.1"/>
    <property type="molecule type" value="Genomic_DNA"/>
</dbReference>
<evidence type="ECO:0000313" key="1">
    <source>
        <dbReference type="EMBL" id="KAJ8681799.1"/>
    </source>
</evidence>
<proteinExistence type="predicted"/>
<gene>
    <name evidence="1" type="ORF">QAD02_017591</name>
</gene>
<accession>A0ACC2PGT8</accession>
<protein>
    <submittedName>
        <fullName evidence="1">Uncharacterized protein</fullName>
    </submittedName>
</protein>
<sequence>MDVDVQETVGSDQLGHHLSALNLPQVELISNYEVNSSDCSSHYEWDIEDMTDSPKTEGVIVEEVELQVQVKCFGCDRPARSFLKAIVNHGGYYACERCWVEGIDYKDRRVYPFRNEEKTTDESFRLKLNQCHHRGTSPLVKVRPSLNLVILFILEIMHFLYLGNMKKFLEKWFPSDTKKTRGMITRISLRLVNLASQTPVDFQRSTRTLSDISKWTANKFTFFLLYCGPSVLKDILDEELYNHFMLLHVACRILCSRDYSKKYLPYAKDYLEGFVLLSEELYGLEFITLYIHHLVHLHEDVENMDLPLSDVTANSFKNLLGILKRFIRSGSKPFVQIRKMVERDLEFK</sequence>
<name>A0ACC2PGT8_9HYME</name>
<organism evidence="1 2">
    <name type="scientific">Eretmocerus hayati</name>
    <dbReference type="NCBI Taxonomy" id="131215"/>
    <lineage>
        <taxon>Eukaryota</taxon>
        <taxon>Metazoa</taxon>
        <taxon>Ecdysozoa</taxon>
        <taxon>Arthropoda</taxon>
        <taxon>Hexapoda</taxon>
        <taxon>Insecta</taxon>
        <taxon>Pterygota</taxon>
        <taxon>Neoptera</taxon>
        <taxon>Endopterygota</taxon>
        <taxon>Hymenoptera</taxon>
        <taxon>Apocrita</taxon>
        <taxon>Proctotrupomorpha</taxon>
        <taxon>Chalcidoidea</taxon>
        <taxon>Aphelinidae</taxon>
        <taxon>Aphelininae</taxon>
        <taxon>Eretmocerus</taxon>
    </lineage>
</organism>
<evidence type="ECO:0000313" key="2">
    <source>
        <dbReference type="Proteomes" id="UP001239111"/>
    </source>
</evidence>
<keyword evidence="2" id="KW-1185">Reference proteome</keyword>
<reference evidence="1" key="1">
    <citation type="submission" date="2023-04" db="EMBL/GenBank/DDBJ databases">
        <title>A chromosome-level genome assembly of the parasitoid wasp Eretmocerus hayati.</title>
        <authorList>
            <person name="Zhong Y."/>
            <person name="Liu S."/>
            <person name="Liu Y."/>
        </authorList>
    </citation>
    <scope>NUCLEOTIDE SEQUENCE</scope>
    <source>
        <strain evidence="1">ZJU_SS_LIU_2023</strain>
    </source>
</reference>
<comment type="caution">
    <text evidence="1">The sequence shown here is derived from an EMBL/GenBank/DDBJ whole genome shotgun (WGS) entry which is preliminary data.</text>
</comment>
<dbReference type="Proteomes" id="UP001239111">
    <property type="component" value="Chromosome 1"/>
</dbReference>